<dbReference type="SUPFAM" id="SSF160631">
    <property type="entry name" value="SMI1/KNR4-like"/>
    <property type="match status" value="1"/>
</dbReference>
<evidence type="ECO:0000313" key="3">
    <source>
        <dbReference type="EMBL" id="MEI4830758.1"/>
    </source>
</evidence>
<organism evidence="2 4">
    <name type="scientific">Bacillus yunxiaonensis</name>
    <dbReference type="NCBI Taxonomy" id="3127665"/>
    <lineage>
        <taxon>Bacteria</taxon>
        <taxon>Bacillati</taxon>
        <taxon>Bacillota</taxon>
        <taxon>Bacilli</taxon>
        <taxon>Bacillales</taxon>
        <taxon>Bacillaceae</taxon>
        <taxon>Bacillus</taxon>
    </lineage>
</organism>
<dbReference type="Gene3D" id="3.40.1580.10">
    <property type="entry name" value="SMI1/KNR4-like"/>
    <property type="match status" value="1"/>
</dbReference>
<evidence type="ECO:0000313" key="2">
    <source>
        <dbReference type="EMBL" id="MEI4828799.1"/>
    </source>
</evidence>
<name>A0ABU8FS72_9BACI</name>
<keyword evidence="4" id="KW-1185">Reference proteome</keyword>
<feature type="domain" description="Knr4/Smi1-like" evidence="1">
    <location>
        <begin position="53"/>
        <end position="149"/>
    </location>
</feature>
<protein>
    <submittedName>
        <fullName evidence="2">SMI1/KNR4 family protein</fullName>
    </submittedName>
</protein>
<proteinExistence type="predicted"/>
<evidence type="ECO:0000313" key="4">
    <source>
        <dbReference type="Proteomes" id="UP001367922"/>
    </source>
</evidence>
<accession>A0ABU8FS72</accession>
<dbReference type="InterPro" id="IPR018958">
    <property type="entry name" value="Knr4/Smi1-like_dom"/>
</dbReference>
<evidence type="ECO:0000259" key="1">
    <source>
        <dbReference type="Pfam" id="PF09346"/>
    </source>
</evidence>
<dbReference type="InterPro" id="IPR037883">
    <property type="entry name" value="Knr4/Smi1-like_sf"/>
</dbReference>
<dbReference type="Proteomes" id="UP001367922">
    <property type="component" value="Unassembled WGS sequence"/>
</dbReference>
<dbReference type="Pfam" id="PF09346">
    <property type="entry name" value="SMI1_KNR4"/>
    <property type="match status" value="1"/>
</dbReference>
<sequence>MVIEKLLDKVNEFQGPIENFKLTGLTLIYVSQELKNNKDIVFPDNVVYAFFKGVNDDFISEIERKNNMKLPLVYKNLVKICNGFSLGLGYGVFYGLPTRLWKGVSWKEKPFLADDVIEENKNAPKKITKRFFVIGRNFSTGDWLGIKDNKMYLINKFGKQLQEIDFYNVFIQIIEDCNNQPEKLGEYIKELYKNV</sequence>
<dbReference type="EMBL" id="JBAWSV010000001">
    <property type="protein sequence ID" value="MEI4828799.1"/>
    <property type="molecule type" value="Genomic_DNA"/>
</dbReference>
<comment type="caution">
    <text evidence="2">The sequence shown here is derived from an EMBL/GenBank/DDBJ whole genome shotgun (WGS) entry which is preliminary data.</text>
</comment>
<dbReference type="RefSeq" id="WP_336481152.1">
    <property type="nucleotide sequence ID" value="NZ_JBAWSV010000001.1"/>
</dbReference>
<dbReference type="EMBL" id="JBAWSV010000005">
    <property type="protein sequence ID" value="MEI4830758.1"/>
    <property type="molecule type" value="Genomic_DNA"/>
</dbReference>
<gene>
    <name evidence="2" type="ORF">WAX78_04955</name>
    <name evidence="3" type="ORF">WAX78_15000</name>
</gene>
<reference evidence="2 4" key="1">
    <citation type="submission" date="2024-01" db="EMBL/GenBank/DDBJ databases">
        <title>Seven novel Bacillus-like species.</title>
        <authorList>
            <person name="Liu G."/>
        </authorList>
    </citation>
    <scope>NUCLEOTIDE SEQUENCE [LARGE SCALE GENOMIC DNA]</scope>
    <source>
        <strain evidence="2 4">FJAT-53711</strain>
    </source>
</reference>